<dbReference type="GO" id="GO:0000723">
    <property type="term" value="P:telomere maintenance"/>
    <property type="evidence" value="ECO:0007669"/>
    <property type="project" value="InterPro"/>
</dbReference>
<keyword evidence="1" id="KW-0347">Helicase</keyword>
<comment type="catalytic activity">
    <reaction evidence="1">
        <text>ATP + H2O = ADP + phosphate + H(+)</text>
        <dbReference type="Rhea" id="RHEA:13065"/>
        <dbReference type="ChEBI" id="CHEBI:15377"/>
        <dbReference type="ChEBI" id="CHEBI:15378"/>
        <dbReference type="ChEBI" id="CHEBI:30616"/>
        <dbReference type="ChEBI" id="CHEBI:43474"/>
        <dbReference type="ChEBI" id="CHEBI:456216"/>
        <dbReference type="EC" id="5.6.2.3"/>
    </reaction>
</comment>
<reference evidence="6" key="2">
    <citation type="submission" date="2018-02" db="UniProtKB">
        <authorList>
            <consortium name="EnsemblPlants"/>
        </authorList>
    </citation>
    <scope>IDENTIFICATION</scope>
    <source>
        <strain evidence="6">Williams 82</strain>
    </source>
</reference>
<dbReference type="SUPFAM" id="SSF52540">
    <property type="entry name" value="P-loop containing nucleoside triphosphate hydrolases"/>
    <property type="match status" value="2"/>
</dbReference>
<dbReference type="GO" id="GO:0043139">
    <property type="term" value="F:5'-3' DNA helicase activity"/>
    <property type="evidence" value="ECO:0007669"/>
    <property type="project" value="UniProtKB-EC"/>
</dbReference>
<keyword evidence="2" id="KW-0732">Signal</keyword>
<name>A0A0R0JW83_SOYBN</name>
<dbReference type="Gramene" id="KRH54815">
    <property type="protein sequence ID" value="KRH54815"/>
    <property type="gene ID" value="GLYMA_06G211100"/>
</dbReference>
<evidence type="ECO:0000256" key="1">
    <source>
        <dbReference type="RuleBase" id="RU363044"/>
    </source>
</evidence>
<comment type="similarity">
    <text evidence="1">Belongs to the helicase family.</text>
</comment>
<dbReference type="PANTHER" id="PTHR10492">
    <property type="match status" value="1"/>
</dbReference>
<proteinExistence type="inferred from homology"/>
<dbReference type="InterPro" id="IPR049163">
    <property type="entry name" value="Pif1-like_2B_dom"/>
</dbReference>
<comment type="cofactor">
    <cofactor evidence="1">
        <name>Mg(2+)</name>
        <dbReference type="ChEBI" id="CHEBI:18420"/>
    </cofactor>
</comment>
<keyword evidence="7" id="KW-1185">Reference proteome</keyword>
<dbReference type="GO" id="GO:0006281">
    <property type="term" value="P:DNA repair"/>
    <property type="evidence" value="ECO:0007669"/>
    <property type="project" value="UniProtKB-KW"/>
</dbReference>
<dbReference type="SMR" id="A0A0R0JW83"/>
<dbReference type="GO" id="GO:0005524">
    <property type="term" value="F:ATP binding"/>
    <property type="evidence" value="ECO:0007669"/>
    <property type="project" value="UniProtKB-KW"/>
</dbReference>
<gene>
    <name evidence="5" type="ORF">GLYMA_06G211100</name>
</gene>
<feature type="domain" description="DNA helicase Pif1-like 2B" evidence="4">
    <location>
        <begin position="298"/>
        <end position="342"/>
    </location>
</feature>
<reference evidence="5" key="3">
    <citation type="submission" date="2018-07" db="EMBL/GenBank/DDBJ databases">
        <title>WGS assembly of Glycine max.</title>
        <authorList>
            <person name="Schmutz J."/>
            <person name="Cannon S."/>
            <person name="Schlueter J."/>
            <person name="Ma J."/>
            <person name="Mitros T."/>
            <person name="Nelson W."/>
            <person name="Hyten D."/>
            <person name="Song Q."/>
            <person name="Thelen J."/>
            <person name="Cheng J."/>
            <person name="Xu D."/>
            <person name="Hellsten U."/>
            <person name="May G."/>
            <person name="Yu Y."/>
            <person name="Sakurai T."/>
            <person name="Umezawa T."/>
            <person name="Bhattacharyya M."/>
            <person name="Sandhu D."/>
            <person name="Valliyodan B."/>
            <person name="Lindquist E."/>
            <person name="Peto M."/>
            <person name="Grant D."/>
            <person name="Shu S."/>
            <person name="Goodstein D."/>
            <person name="Barry K."/>
            <person name="Futrell-Griggs M."/>
            <person name="Abernathy B."/>
            <person name="Du J."/>
            <person name="Tian Z."/>
            <person name="Zhu L."/>
            <person name="Gill N."/>
            <person name="Joshi T."/>
            <person name="Libault M."/>
            <person name="Sethuraman A."/>
            <person name="Zhang X."/>
            <person name="Shinozaki K."/>
            <person name="Nguyen H."/>
            <person name="Wing R."/>
            <person name="Cregan P."/>
            <person name="Specht J."/>
            <person name="Grimwood J."/>
            <person name="Rokhsar D."/>
            <person name="Stacey G."/>
            <person name="Shoemaker R."/>
            <person name="Jackson S."/>
        </authorList>
    </citation>
    <scope>NUCLEOTIDE SEQUENCE</scope>
    <source>
        <tissue evidence="5">Callus</tissue>
    </source>
</reference>
<evidence type="ECO:0000256" key="2">
    <source>
        <dbReference type="SAM" id="SignalP"/>
    </source>
</evidence>
<reference evidence="5 6" key="1">
    <citation type="journal article" date="2010" name="Nature">
        <title>Genome sequence of the palaeopolyploid soybean.</title>
        <authorList>
            <person name="Schmutz J."/>
            <person name="Cannon S.B."/>
            <person name="Schlueter J."/>
            <person name="Ma J."/>
            <person name="Mitros T."/>
            <person name="Nelson W."/>
            <person name="Hyten D.L."/>
            <person name="Song Q."/>
            <person name="Thelen J.J."/>
            <person name="Cheng J."/>
            <person name="Xu D."/>
            <person name="Hellsten U."/>
            <person name="May G.D."/>
            <person name="Yu Y."/>
            <person name="Sakurai T."/>
            <person name="Umezawa T."/>
            <person name="Bhattacharyya M.K."/>
            <person name="Sandhu D."/>
            <person name="Valliyodan B."/>
            <person name="Lindquist E."/>
            <person name="Peto M."/>
            <person name="Grant D."/>
            <person name="Shu S."/>
            <person name="Goodstein D."/>
            <person name="Barry K."/>
            <person name="Futrell-Griggs M."/>
            <person name="Abernathy B."/>
            <person name="Du J."/>
            <person name="Tian Z."/>
            <person name="Zhu L."/>
            <person name="Gill N."/>
            <person name="Joshi T."/>
            <person name="Libault M."/>
            <person name="Sethuraman A."/>
            <person name="Zhang X.-C."/>
            <person name="Shinozaki K."/>
            <person name="Nguyen H.T."/>
            <person name="Wing R.A."/>
            <person name="Cregan P."/>
            <person name="Specht J."/>
            <person name="Grimwood J."/>
            <person name="Rokhsar D."/>
            <person name="Stacey G."/>
            <person name="Shoemaker R.C."/>
            <person name="Jackson S.A."/>
        </authorList>
    </citation>
    <scope>NUCLEOTIDE SEQUENCE</scope>
    <source>
        <strain evidence="6">cv. Williams 82</strain>
        <tissue evidence="5">Callus</tissue>
    </source>
</reference>
<dbReference type="PaxDb" id="3847-GLYMA06G23502.1"/>
<dbReference type="AlphaFoldDB" id="A0A0R0JW83"/>
<dbReference type="Gene3D" id="3.40.50.300">
    <property type="entry name" value="P-loop containing nucleotide triphosphate hydrolases"/>
    <property type="match status" value="1"/>
</dbReference>
<dbReference type="InterPro" id="IPR027417">
    <property type="entry name" value="P-loop_NTPase"/>
</dbReference>
<keyword evidence="1" id="KW-0227">DNA damage</keyword>
<sequence length="431" mass="48566">MAICSIVGFLDLFLTFTCNPYWPEVQWFVSALKLIAQDRPDIAGGMFFLYGYGGTGKTFMWKTLASALRSKGDIVLTVASSGIASLLLPNDRTAHSKFSIHVPTLENSTCNIHQALDKTLNDIMRMSNSDNAPFGGKVVVFGGNLRKILPIIPRGSRSDIMHATKNASYLWDYCTVLKLTKKIKSFLQWLIDVGDGKQGKGHDGCYGIELPSDFLITNFTDSIKAIVSHTYPDIQKKYKDEKFLKSKAILAATNEFIDHINDYILNIIPGEEKEYFNCDSIDITDVAATECYEAVTPEFLHSLKISRIPNHIIRLKTNTHIMLIQNLDQAEGLCNETRLIISRMTNHVIEMTRRQFLFIVSYAMIINKSQGQSLQFVGLYLPQPVFSHGQLYMEFLRVQSKSGLKILIHDKEGKPLNITTNVVLKEVLQNL</sequence>
<dbReference type="EnsemblPlants" id="KRH54815">
    <property type="protein sequence ID" value="KRH54815"/>
    <property type="gene ID" value="GLYMA_06G211100"/>
</dbReference>
<keyword evidence="1" id="KW-0547">Nucleotide-binding</keyword>
<keyword evidence="1" id="KW-0067">ATP-binding</keyword>
<evidence type="ECO:0000313" key="7">
    <source>
        <dbReference type="Proteomes" id="UP000008827"/>
    </source>
</evidence>
<evidence type="ECO:0000259" key="3">
    <source>
        <dbReference type="Pfam" id="PF05970"/>
    </source>
</evidence>
<dbReference type="InParanoid" id="A0A0R0JW83"/>
<feature type="chain" id="PRO_5014522116" description="ATP-dependent DNA helicase" evidence="2">
    <location>
        <begin position="21"/>
        <end position="431"/>
    </location>
</feature>
<accession>A0A0R0JW83</accession>
<protein>
    <recommendedName>
        <fullName evidence="1">ATP-dependent DNA helicase</fullName>
        <ecNumber evidence="1">5.6.2.3</ecNumber>
    </recommendedName>
</protein>
<feature type="domain" description="DNA helicase Pif1-like DEAD-box helicase" evidence="3">
    <location>
        <begin position="39"/>
        <end position="114"/>
    </location>
</feature>
<evidence type="ECO:0000313" key="5">
    <source>
        <dbReference type="EMBL" id="KRH54815.1"/>
    </source>
</evidence>
<organism evidence="5">
    <name type="scientific">Glycine max</name>
    <name type="common">Soybean</name>
    <name type="synonym">Glycine hispida</name>
    <dbReference type="NCBI Taxonomy" id="3847"/>
    <lineage>
        <taxon>Eukaryota</taxon>
        <taxon>Viridiplantae</taxon>
        <taxon>Streptophyta</taxon>
        <taxon>Embryophyta</taxon>
        <taxon>Tracheophyta</taxon>
        <taxon>Spermatophyta</taxon>
        <taxon>Magnoliopsida</taxon>
        <taxon>eudicotyledons</taxon>
        <taxon>Gunneridae</taxon>
        <taxon>Pentapetalae</taxon>
        <taxon>rosids</taxon>
        <taxon>fabids</taxon>
        <taxon>Fabales</taxon>
        <taxon>Fabaceae</taxon>
        <taxon>Papilionoideae</taxon>
        <taxon>50 kb inversion clade</taxon>
        <taxon>NPAAA clade</taxon>
        <taxon>indigoferoid/millettioid clade</taxon>
        <taxon>Phaseoleae</taxon>
        <taxon>Glycine</taxon>
        <taxon>Glycine subgen. Soja</taxon>
    </lineage>
</organism>
<dbReference type="GO" id="GO:0016787">
    <property type="term" value="F:hydrolase activity"/>
    <property type="evidence" value="ECO:0007669"/>
    <property type="project" value="UniProtKB-KW"/>
</dbReference>
<keyword evidence="1" id="KW-0378">Hydrolase</keyword>
<dbReference type="InterPro" id="IPR010285">
    <property type="entry name" value="DNA_helicase_pif1-like_DEAD"/>
</dbReference>
<evidence type="ECO:0000313" key="6">
    <source>
        <dbReference type="EnsemblPlants" id="KRH54815"/>
    </source>
</evidence>
<feature type="signal peptide" evidence="2">
    <location>
        <begin position="1"/>
        <end position="20"/>
    </location>
</feature>
<dbReference type="Pfam" id="PF05970">
    <property type="entry name" value="PIF1"/>
    <property type="match status" value="1"/>
</dbReference>
<dbReference type="GO" id="GO:0006310">
    <property type="term" value="P:DNA recombination"/>
    <property type="evidence" value="ECO:0007669"/>
    <property type="project" value="UniProtKB-KW"/>
</dbReference>
<dbReference type="EC" id="5.6.2.3" evidence="1"/>
<evidence type="ECO:0000259" key="4">
    <source>
        <dbReference type="Pfam" id="PF21530"/>
    </source>
</evidence>
<dbReference type="Pfam" id="PF21530">
    <property type="entry name" value="Pif1_2B_dom"/>
    <property type="match status" value="1"/>
</dbReference>
<dbReference type="EMBL" id="CM000839">
    <property type="protein sequence ID" value="KRH54815.1"/>
    <property type="molecule type" value="Genomic_DNA"/>
</dbReference>
<dbReference type="Proteomes" id="UP000008827">
    <property type="component" value="Chromosome 6"/>
</dbReference>
<keyword evidence="1" id="KW-0234">DNA repair</keyword>
<dbReference type="STRING" id="3847.A0A0R0JW83"/>
<keyword evidence="1" id="KW-0233">DNA recombination</keyword>
<dbReference type="PANTHER" id="PTHR10492:SF78">
    <property type="entry name" value="ATP-DEPENDENT DNA HELICASE"/>
    <property type="match status" value="1"/>
</dbReference>